<feature type="domain" description="Heterokaryon incompatibility" evidence="1">
    <location>
        <begin position="181"/>
        <end position="342"/>
    </location>
</feature>
<comment type="caution">
    <text evidence="2">The sequence shown here is derived from an EMBL/GenBank/DDBJ whole genome shotgun (WGS) entry which is preliminary data.</text>
</comment>
<dbReference type="OrthoDB" id="5125733at2759"/>
<evidence type="ECO:0000259" key="1">
    <source>
        <dbReference type="Pfam" id="PF06985"/>
    </source>
</evidence>
<dbReference type="InterPro" id="IPR010730">
    <property type="entry name" value="HET"/>
</dbReference>
<reference evidence="2" key="1">
    <citation type="submission" date="2020-02" db="EMBL/GenBank/DDBJ databases">
        <authorList>
            <person name="Palmer J.M."/>
        </authorList>
    </citation>
    <scope>NUCLEOTIDE SEQUENCE</scope>
    <source>
        <strain evidence="2">EPUS1.4</strain>
        <tissue evidence="2">Thallus</tissue>
    </source>
</reference>
<dbReference type="PANTHER" id="PTHR33112">
    <property type="entry name" value="DOMAIN PROTEIN, PUTATIVE-RELATED"/>
    <property type="match status" value="1"/>
</dbReference>
<evidence type="ECO:0000313" key="2">
    <source>
        <dbReference type="EMBL" id="KAF7502131.1"/>
    </source>
</evidence>
<gene>
    <name evidence="2" type="ORF">GJ744_006994</name>
</gene>
<protein>
    <recommendedName>
        <fullName evidence="1">Heterokaryon incompatibility domain-containing protein</fullName>
    </recommendedName>
</protein>
<name>A0A8H7A7Q2_9EURO</name>
<dbReference type="Pfam" id="PF06985">
    <property type="entry name" value="HET"/>
    <property type="match status" value="1"/>
</dbReference>
<keyword evidence="3" id="KW-1185">Reference proteome</keyword>
<sequence length="422" mass="48392">MTSSQICPDWPHLLKLDATSVVSSEAAISDQYPVSDFNCDDARMEIAFHYIWQRDKQAQILDNSLGMSLGALVVDLTVSLPSRALEVEKIVFLIEAPRGDCADWLQLLKAPSSNSLCQENISMLQKEIDTCVKFCSCETTEDEVSFLPTRLINLKGPENPHLVILKDHSPRNDFDCGKFKYAALSYCWGPPKDTESMLKTTKESLQSRLSGIVNGDMPLVFRDAISVCEKLSIPYLWIDALCIVQDDEKEWQQEASQMGKVYENAFVTIVPSASRSCKEGFVQRSRQTFEVPFGSTIRQEIHGEYYLRQVTSYDLHSHLAQETYYLEDNSTRWDSRGWTFQEEALSRRILKFGPLMVYYDCPKWRRFEVTDIRRKSFGFPERWGLGLTGPGAYKAWDEITSSFACRHFRYRKDIFPAISEMA</sequence>
<dbReference type="Proteomes" id="UP000606974">
    <property type="component" value="Unassembled WGS sequence"/>
</dbReference>
<dbReference type="PANTHER" id="PTHR33112:SF16">
    <property type="entry name" value="HETEROKARYON INCOMPATIBILITY DOMAIN-CONTAINING PROTEIN"/>
    <property type="match status" value="1"/>
</dbReference>
<evidence type="ECO:0000313" key="3">
    <source>
        <dbReference type="Proteomes" id="UP000606974"/>
    </source>
</evidence>
<organism evidence="2 3">
    <name type="scientific">Endocarpon pusillum</name>
    <dbReference type="NCBI Taxonomy" id="364733"/>
    <lineage>
        <taxon>Eukaryota</taxon>
        <taxon>Fungi</taxon>
        <taxon>Dikarya</taxon>
        <taxon>Ascomycota</taxon>
        <taxon>Pezizomycotina</taxon>
        <taxon>Eurotiomycetes</taxon>
        <taxon>Chaetothyriomycetidae</taxon>
        <taxon>Verrucariales</taxon>
        <taxon>Verrucariaceae</taxon>
        <taxon>Endocarpon</taxon>
    </lineage>
</organism>
<accession>A0A8H7A7Q2</accession>
<dbReference type="EMBL" id="JAACFV010000325">
    <property type="protein sequence ID" value="KAF7502131.1"/>
    <property type="molecule type" value="Genomic_DNA"/>
</dbReference>
<proteinExistence type="predicted"/>
<dbReference type="AlphaFoldDB" id="A0A8H7A7Q2"/>